<dbReference type="EMBL" id="CACTIH010000360">
    <property type="protein sequence ID" value="CAA2959981.1"/>
    <property type="molecule type" value="Genomic_DNA"/>
</dbReference>
<dbReference type="AlphaFoldDB" id="A0A8S0Q5T4"/>
<gene>
    <name evidence="2" type="ORF">OLEA9_A067569</name>
</gene>
<dbReference type="Gene3D" id="1.25.10.10">
    <property type="entry name" value="Leucine-rich Repeat Variant"/>
    <property type="match status" value="1"/>
</dbReference>
<organism evidence="2 3">
    <name type="scientific">Olea europaea subsp. europaea</name>
    <dbReference type="NCBI Taxonomy" id="158383"/>
    <lineage>
        <taxon>Eukaryota</taxon>
        <taxon>Viridiplantae</taxon>
        <taxon>Streptophyta</taxon>
        <taxon>Embryophyta</taxon>
        <taxon>Tracheophyta</taxon>
        <taxon>Spermatophyta</taxon>
        <taxon>Magnoliopsida</taxon>
        <taxon>eudicotyledons</taxon>
        <taxon>Gunneridae</taxon>
        <taxon>Pentapetalae</taxon>
        <taxon>asterids</taxon>
        <taxon>lamiids</taxon>
        <taxon>Lamiales</taxon>
        <taxon>Oleaceae</taxon>
        <taxon>Oleeae</taxon>
        <taxon>Olea</taxon>
    </lineage>
</organism>
<dbReference type="InterPro" id="IPR011989">
    <property type="entry name" value="ARM-like"/>
</dbReference>
<keyword evidence="3" id="KW-1185">Reference proteome</keyword>
<evidence type="ECO:0000313" key="3">
    <source>
        <dbReference type="Proteomes" id="UP000594638"/>
    </source>
</evidence>
<dbReference type="PANTHER" id="PTHR46578">
    <property type="entry name" value="ARM-REPEAT/TETRATRICOPEPTIDE REPEAT (TPR)-LIKE PROTEIN"/>
    <property type="match status" value="1"/>
</dbReference>
<dbReference type="OrthoDB" id="10516101at2759"/>
<dbReference type="InterPro" id="IPR058868">
    <property type="entry name" value="ARM_7"/>
</dbReference>
<dbReference type="PANTHER" id="PTHR46578:SF2">
    <property type="entry name" value="ARM-REPEAT_TETRATRICOPEPTIDE REPEAT (TPR)-LIKE PROTEIN"/>
    <property type="match status" value="1"/>
</dbReference>
<name>A0A8S0Q5T4_OLEEU</name>
<comment type="caution">
    <text evidence="2">The sequence shown here is derived from an EMBL/GenBank/DDBJ whole genome shotgun (WGS) entry which is preliminary data.</text>
</comment>
<dbReference type="Pfam" id="PF26524">
    <property type="entry name" value="ARM_7"/>
    <property type="match status" value="1"/>
</dbReference>
<dbReference type="Gramene" id="OE9A067569T1">
    <property type="protein sequence ID" value="OE9A067569C1"/>
    <property type="gene ID" value="OE9A067569"/>
</dbReference>
<sequence>MEEFAETAVNAGVIPALVELLRGKLTWVEQRVAVQALGHLATYASTFPAVANYGVWGGLVNGNSPAGIGLLQPICSYKIDRGPITSCPGIIEALCNIAQSSDDWQYMAIDCLLWLLQDPNYLS</sequence>
<reference evidence="2 3" key="1">
    <citation type="submission" date="2019-12" db="EMBL/GenBank/DDBJ databases">
        <authorList>
            <person name="Alioto T."/>
            <person name="Alioto T."/>
            <person name="Gomez Garrido J."/>
        </authorList>
    </citation>
    <scope>NUCLEOTIDE SEQUENCE [LARGE SCALE GENOMIC DNA]</scope>
</reference>
<dbReference type="InterPro" id="IPR016024">
    <property type="entry name" value="ARM-type_fold"/>
</dbReference>
<proteinExistence type="predicted"/>
<evidence type="ECO:0000313" key="2">
    <source>
        <dbReference type="EMBL" id="CAA2959981.1"/>
    </source>
</evidence>
<accession>A0A8S0Q5T4</accession>
<feature type="domain" description="ARM repeat N-terminal plant" evidence="1">
    <location>
        <begin position="2"/>
        <end position="53"/>
    </location>
</feature>
<dbReference type="SUPFAM" id="SSF48371">
    <property type="entry name" value="ARM repeat"/>
    <property type="match status" value="1"/>
</dbReference>
<dbReference type="Proteomes" id="UP000594638">
    <property type="component" value="Unassembled WGS sequence"/>
</dbReference>
<protein>
    <submittedName>
        <fullName evidence="2">Clathrin, heavy chain</fullName>
    </submittedName>
</protein>
<evidence type="ECO:0000259" key="1">
    <source>
        <dbReference type="Pfam" id="PF26524"/>
    </source>
</evidence>